<keyword evidence="3" id="KW-0949">S-adenosyl-L-methionine</keyword>
<dbReference type="GO" id="GO:0032259">
    <property type="term" value="P:methylation"/>
    <property type="evidence" value="ECO:0007669"/>
    <property type="project" value="UniProtKB-KW"/>
</dbReference>
<dbReference type="InterPro" id="IPR052097">
    <property type="entry name" value="SET-MYND_domain_protein"/>
</dbReference>
<name>A0ABD2WS92_9HYME</name>
<dbReference type="Gene3D" id="1.10.220.160">
    <property type="match status" value="1"/>
</dbReference>
<evidence type="ECO:0000259" key="8">
    <source>
        <dbReference type="PROSITE" id="PS50280"/>
    </source>
</evidence>
<sequence>MGRGLFAKTNFKAGDIVLVEKPSLIGPHFANQFIFCSYCLAVAWTGIPCETCHDNIFCSLKCKKMAWQEYHHIDCSITPYLILCDPIIPVLIHTNLKFIISLKKDYKTIDELRSKLKISKNDQVEIVNDRSEPKIDLFNKLMGLCCDVPVQQNLLLIVFTVKALICMAKYTSFFSEKDMQYNDFIKNEDFLFIGSFLLRLVKIGSVNYHTISDTFEGNSFKHHDPSDERFRGICMGLISTMTNHSCTPSIRRCFTDEMKYVFYAMEPIASGTQLLDSYNKYFFESPLIHRRKKNSNFVCHCMACKKDWPLFILPELNDVFLDDLMKPKKYSKELFSIMEITPLKEKIFNDIYSIDKKLIQTVTGMMNEIVDVLPQPSIARCMLFQMLIKIFDKFYGFIPPFENLCSSKKNFHRTGVL</sequence>
<gene>
    <name evidence="10" type="ORF">TKK_010386</name>
</gene>
<dbReference type="EMBL" id="JBJJXI010000080">
    <property type="protein sequence ID" value="KAL3395564.1"/>
    <property type="molecule type" value="Genomic_DNA"/>
</dbReference>
<evidence type="ECO:0000313" key="11">
    <source>
        <dbReference type="Proteomes" id="UP001627154"/>
    </source>
</evidence>
<feature type="domain" description="SET" evidence="8">
    <location>
        <begin position="1"/>
        <end position="279"/>
    </location>
</feature>
<evidence type="ECO:0000313" key="10">
    <source>
        <dbReference type="EMBL" id="KAL3395564.1"/>
    </source>
</evidence>
<organism evidence="10 11">
    <name type="scientific">Trichogramma kaykai</name>
    <dbReference type="NCBI Taxonomy" id="54128"/>
    <lineage>
        <taxon>Eukaryota</taxon>
        <taxon>Metazoa</taxon>
        <taxon>Ecdysozoa</taxon>
        <taxon>Arthropoda</taxon>
        <taxon>Hexapoda</taxon>
        <taxon>Insecta</taxon>
        <taxon>Pterygota</taxon>
        <taxon>Neoptera</taxon>
        <taxon>Endopterygota</taxon>
        <taxon>Hymenoptera</taxon>
        <taxon>Apocrita</taxon>
        <taxon>Proctotrupomorpha</taxon>
        <taxon>Chalcidoidea</taxon>
        <taxon>Trichogrammatidae</taxon>
        <taxon>Trichogramma</taxon>
    </lineage>
</organism>
<dbReference type="PROSITE" id="PS50280">
    <property type="entry name" value="SET"/>
    <property type="match status" value="1"/>
</dbReference>
<dbReference type="AlphaFoldDB" id="A0ABD2WS92"/>
<keyword evidence="1" id="KW-0489">Methyltransferase</keyword>
<evidence type="ECO:0000256" key="6">
    <source>
        <dbReference type="ARBA" id="ARBA00022833"/>
    </source>
</evidence>
<dbReference type="SUPFAM" id="SSF144232">
    <property type="entry name" value="HIT/MYND zinc finger-like"/>
    <property type="match status" value="1"/>
</dbReference>
<evidence type="ECO:0000256" key="7">
    <source>
        <dbReference type="PROSITE-ProRule" id="PRU00134"/>
    </source>
</evidence>
<dbReference type="PANTHER" id="PTHR46165:SF2">
    <property type="entry name" value="SET AND MYND DOMAIN-CONTAINING PROTEIN 4"/>
    <property type="match status" value="1"/>
</dbReference>
<dbReference type="SUPFAM" id="SSF82199">
    <property type="entry name" value="SET domain"/>
    <property type="match status" value="1"/>
</dbReference>
<dbReference type="GO" id="GO:0008170">
    <property type="term" value="F:N-methyltransferase activity"/>
    <property type="evidence" value="ECO:0007669"/>
    <property type="project" value="UniProtKB-ARBA"/>
</dbReference>
<reference evidence="10 11" key="1">
    <citation type="journal article" date="2024" name="bioRxiv">
        <title>A reference genome for Trichogramma kaykai: A tiny desert-dwelling parasitoid wasp with competing sex-ratio distorters.</title>
        <authorList>
            <person name="Culotta J."/>
            <person name="Lindsey A.R."/>
        </authorList>
    </citation>
    <scope>NUCLEOTIDE SEQUENCE [LARGE SCALE GENOMIC DNA]</scope>
    <source>
        <strain evidence="10 11">KSX58</strain>
    </source>
</reference>
<comment type="caution">
    <text evidence="10">The sequence shown here is derived from an EMBL/GenBank/DDBJ whole genome shotgun (WGS) entry which is preliminary data.</text>
</comment>
<dbReference type="GO" id="GO:0008276">
    <property type="term" value="F:protein methyltransferase activity"/>
    <property type="evidence" value="ECO:0007669"/>
    <property type="project" value="UniProtKB-ARBA"/>
</dbReference>
<dbReference type="PROSITE" id="PS50865">
    <property type="entry name" value="ZF_MYND_2"/>
    <property type="match status" value="1"/>
</dbReference>
<dbReference type="InterPro" id="IPR001214">
    <property type="entry name" value="SET_dom"/>
</dbReference>
<keyword evidence="5 7" id="KW-0863">Zinc-finger</keyword>
<dbReference type="Gene3D" id="2.170.270.10">
    <property type="entry name" value="SET domain"/>
    <property type="match status" value="2"/>
</dbReference>
<keyword evidence="2" id="KW-0808">Transferase</keyword>
<dbReference type="PROSITE" id="PS01360">
    <property type="entry name" value="ZF_MYND_1"/>
    <property type="match status" value="1"/>
</dbReference>
<dbReference type="InterPro" id="IPR002893">
    <property type="entry name" value="Znf_MYND"/>
</dbReference>
<dbReference type="InterPro" id="IPR046341">
    <property type="entry name" value="SET_dom_sf"/>
</dbReference>
<dbReference type="GO" id="GO:0008270">
    <property type="term" value="F:zinc ion binding"/>
    <property type="evidence" value="ECO:0007669"/>
    <property type="project" value="UniProtKB-KW"/>
</dbReference>
<feature type="domain" description="MYND-type" evidence="9">
    <location>
        <begin position="36"/>
        <end position="75"/>
    </location>
</feature>
<proteinExistence type="predicted"/>
<dbReference type="PANTHER" id="PTHR46165">
    <property type="entry name" value="SET AND MYND DOMAIN-CONTAINING PROTEIN 4"/>
    <property type="match status" value="1"/>
</dbReference>
<evidence type="ECO:0008006" key="12">
    <source>
        <dbReference type="Google" id="ProtNLM"/>
    </source>
</evidence>
<protein>
    <recommendedName>
        <fullName evidence="12">MYND-type domain-containing protein</fullName>
    </recommendedName>
</protein>
<evidence type="ECO:0000256" key="4">
    <source>
        <dbReference type="ARBA" id="ARBA00022723"/>
    </source>
</evidence>
<evidence type="ECO:0000259" key="9">
    <source>
        <dbReference type="PROSITE" id="PS50865"/>
    </source>
</evidence>
<keyword evidence="11" id="KW-1185">Reference proteome</keyword>
<keyword evidence="6" id="KW-0862">Zinc</keyword>
<evidence type="ECO:0000256" key="1">
    <source>
        <dbReference type="ARBA" id="ARBA00022603"/>
    </source>
</evidence>
<evidence type="ECO:0000256" key="3">
    <source>
        <dbReference type="ARBA" id="ARBA00022691"/>
    </source>
</evidence>
<dbReference type="Gene3D" id="6.10.140.2220">
    <property type="match status" value="1"/>
</dbReference>
<evidence type="ECO:0000256" key="5">
    <source>
        <dbReference type="ARBA" id="ARBA00022771"/>
    </source>
</evidence>
<dbReference type="Pfam" id="PF00856">
    <property type="entry name" value="SET"/>
    <property type="match status" value="1"/>
</dbReference>
<keyword evidence="4" id="KW-0479">Metal-binding</keyword>
<dbReference type="Proteomes" id="UP001627154">
    <property type="component" value="Unassembled WGS sequence"/>
</dbReference>
<accession>A0ABD2WS92</accession>
<dbReference type="GO" id="GO:0008757">
    <property type="term" value="F:S-adenosylmethionine-dependent methyltransferase activity"/>
    <property type="evidence" value="ECO:0007669"/>
    <property type="project" value="UniProtKB-ARBA"/>
</dbReference>
<evidence type="ECO:0000256" key="2">
    <source>
        <dbReference type="ARBA" id="ARBA00022679"/>
    </source>
</evidence>